<comment type="caution">
    <text evidence="2">The sequence shown here is derived from an EMBL/GenBank/DDBJ whole genome shotgun (WGS) entry which is preliminary data.</text>
</comment>
<organism evidence="2 3">
    <name type="scientific">Jannaschia aquimarina</name>
    <dbReference type="NCBI Taxonomy" id="935700"/>
    <lineage>
        <taxon>Bacteria</taxon>
        <taxon>Pseudomonadati</taxon>
        <taxon>Pseudomonadota</taxon>
        <taxon>Alphaproteobacteria</taxon>
        <taxon>Rhodobacterales</taxon>
        <taxon>Roseobacteraceae</taxon>
        <taxon>Jannaschia</taxon>
    </lineage>
</organism>
<gene>
    <name evidence="2" type="ORF">jaqu_29630</name>
</gene>
<reference evidence="2 3" key="1">
    <citation type="submission" date="2015-02" db="EMBL/GenBank/DDBJ databases">
        <title>Genome Sequence of Jannaschia aquimarina DSM28248, a member of the Roseobacter clade.</title>
        <authorList>
            <person name="Voget S."/>
            <person name="Daniel R."/>
        </authorList>
    </citation>
    <scope>NUCLEOTIDE SEQUENCE [LARGE SCALE GENOMIC DNA]</scope>
    <source>
        <strain evidence="2 3">GSW-M26</strain>
    </source>
</reference>
<keyword evidence="3" id="KW-1185">Reference proteome</keyword>
<proteinExistence type="predicted"/>
<sequence length="51" mass="5589">MSFLRALMTQLETPREARPFGSGWLSGSLALLAALAGLLLVVIRWLPETFS</sequence>
<dbReference type="EMBL" id="JYFE01000051">
    <property type="protein sequence ID" value="KIT15348.1"/>
    <property type="molecule type" value="Genomic_DNA"/>
</dbReference>
<name>A0A0D1D5W5_9RHOB</name>
<keyword evidence="1" id="KW-0812">Transmembrane</keyword>
<dbReference type="Proteomes" id="UP000032232">
    <property type="component" value="Unassembled WGS sequence"/>
</dbReference>
<dbReference type="AlphaFoldDB" id="A0A0D1D5W5"/>
<evidence type="ECO:0000313" key="2">
    <source>
        <dbReference type="EMBL" id="KIT15348.1"/>
    </source>
</evidence>
<keyword evidence="1" id="KW-1133">Transmembrane helix</keyword>
<keyword evidence="1" id="KW-0472">Membrane</keyword>
<evidence type="ECO:0000313" key="3">
    <source>
        <dbReference type="Proteomes" id="UP000032232"/>
    </source>
</evidence>
<dbReference type="PATRIC" id="fig|935700.4.peg.3062"/>
<dbReference type="RefSeq" id="WP_236687868.1">
    <property type="nucleotide sequence ID" value="NZ_FZPF01000001.1"/>
</dbReference>
<feature type="transmembrane region" description="Helical" evidence="1">
    <location>
        <begin position="21"/>
        <end position="46"/>
    </location>
</feature>
<evidence type="ECO:0000256" key="1">
    <source>
        <dbReference type="SAM" id="Phobius"/>
    </source>
</evidence>
<accession>A0A0D1D5W5</accession>
<dbReference type="STRING" id="935700.jaqu_29630"/>
<protein>
    <submittedName>
        <fullName evidence="2">Uncharacterized protein</fullName>
    </submittedName>
</protein>